<reference evidence="2" key="1">
    <citation type="submission" date="2014-09" db="EMBL/GenBank/DDBJ databases">
        <authorList>
            <person name="Magalhaes I.L.F."/>
            <person name="Oliveira U."/>
            <person name="Santos F.R."/>
            <person name="Vidigal T.H.D.A."/>
            <person name="Brescovit A.D."/>
            <person name="Santos A.J."/>
        </authorList>
    </citation>
    <scope>NUCLEOTIDE SEQUENCE</scope>
    <source>
        <tissue evidence="2">Shoot tissue taken approximately 20 cm above the soil surface</tissue>
    </source>
</reference>
<organism evidence="2">
    <name type="scientific">Arundo donax</name>
    <name type="common">Giant reed</name>
    <name type="synonym">Donax arundinaceus</name>
    <dbReference type="NCBI Taxonomy" id="35708"/>
    <lineage>
        <taxon>Eukaryota</taxon>
        <taxon>Viridiplantae</taxon>
        <taxon>Streptophyta</taxon>
        <taxon>Embryophyta</taxon>
        <taxon>Tracheophyta</taxon>
        <taxon>Spermatophyta</taxon>
        <taxon>Magnoliopsida</taxon>
        <taxon>Liliopsida</taxon>
        <taxon>Poales</taxon>
        <taxon>Poaceae</taxon>
        <taxon>PACMAD clade</taxon>
        <taxon>Arundinoideae</taxon>
        <taxon>Arundineae</taxon>
        <taxon>Arundo</taxon>
    </lineage>
</organism>
<accession>A0A0A9BDR9</accession>
<name>A0A0A9BDR9_ARUDO</name>
<proteinExistence type="predicted"/>
<dbReference type="AlphaFoldDB" id="A0A0A9BDR9"/>
<sequence>MMFQIKQILYCERNNNDDESSCINIIFLIDTIIYILMVEIHTN</sequence>
<keyword evidence="1" id="KW-0472">Membrane</keyword>
<keyword evidence="1" id="KW-1133">Transmembrane helix</keyword>
<evidence type="ECO:0000313" key="2">
    <source>
        <dbReference type="EMBL" id="JAD62084.1"/>
    </source>
</evidence>
<protein>
    <submittedName>
        <fullName evidence="2">Uncharacterized protein</fullName>
    </submittedName>
</protein>
<dbReference type="EMBL" id="GBRH01235811">
    <property type="protein sequence ID" value="JAD62084.1"/>
    <property type="molecule type" value="Transcribed_RNA"/>
</dbReference>
<reference evidence="2" key="2">
    <citation type="journal article" date="2015" name="Data Brief">
        <title>Shoot transcriptome of the giant reed, Arundo donax.</title>
        <authorList>
            <person name="Barrero R.A."/>
            <person name="Guerrero F.D."/>
            <person name="Moolhuijzen P."/>
            <person name="Goolsby J.A."/>
            <person name="Tidwell J."/>
            <person name="Bellgard S.E."/>
            <person name="Bellgard M.I."/>
        </authorList>
    </citation>
    <scope>NUCLEOTIDE SEQUENCE</scope>
    <source>
        <tissue evidence="2">Shoot tissue taken approximately 20 cm above the soil surface</tissue>
    </source>
</reference>
<feature type="transmembrane region" description="Helical" evidence="1">
    <location>
        <begin position="21"/>
        <end position="40"/>
    </location>
</feature>
<evidence type="ECO:0000256" key="1">
    <source>
        <dbReference type="SAM" id="Phobius"/>
    </source>
</evidence>
<keyword evidence="1" id="KW-0812">Transmembrane</keyword>